<dbReference type="InterPro" id="IPR029044">
    <property type="entry name" value="Nucleotide-diphossugar_trans"/>
</dbReference>
<gene>
    <name evidence="1" type="ORF">UFOVP594_38</name>
</gene>
<reference evidence="1" key="1">
    <citation type="submission" date="2020-04" db="EMBL/GenBank/DDBJ databases">
        <authorList>
            <person name="Chiriac C."/>
            <person name="Salcher M."/>
            <person name="Ghai R."/>
            <person name="Kavagutti S V."/>
        </authorList>
    </citation>
    <scope>NUCLEOTIDE SEQUENCE</scope>
</reference>
<dbReference type="CDD" id="cd00761">
    <property type="entry name" value="Glyco_tranf_GTA_type"/>
    <property type="match status" value="1"/>
</dbReference>
<sequence>MENKFVYIVIPTTPERRKQTDRLVESIRENTKMPHCIVIYENNDGGWVPAVHNAIQGINGYVVLLGSDVVVYSQWLETLWATFWQQFPNGDGAAQPYDEINNGNLCQHPLAHTDTIRKYLHPSYIHNFSDNEMTERLMAENKYCYVPYAKIEHLHWVNKKAEVDETYKTIMNTYERDRRNYEQRRAAGFPA</sequence>
<evidence type="ECO:0000313" key="1">
    <source>
        <dbReference type="EMBL" id="CAB4151901.1"/>
    </source>
</evidence>
<proteinExistence type="predicted"/>
<dbReference type="SUPFAM" id="SSF53448">
    <property type="entry name" value="Nucleotide-diphospho-sugar transferases"/>
    <property type="match status" value="1"/>
</dbReference>
<organism evidence="1">
    <name type="scientific">uncultured Caudovirales phage</name>
    <dbReference type="NCBI Taxonomy" id="2100421"/>
    <lineage>
        <taxon>Viruses</taxon>
        <taxon>Duplodnaviria</taxon>
        <taxon>Heunggongvirae</taxon>
        <taxon>Uroviricota</taxon>
        <taxon>Caudoviricetes</taxon>
        <taxon>Peduoviridae</taxon>
        <taxon>Maltschvirus</taxon>
        <taxon>Maltschvirus maltsch</taxon>
    </lineage>
</organism>
<dbReference type="EMBL" id="LR796572">
    <property type="protein sequence ID" value="CAB4151901.1"/>
    <property type="molecule type" value="Genomic_DNA"/>
</dbReference>
<name>A0A6J5N1A0_9CAUD</name>
<dbReference type="Gene3D" id="3.90.550.10">
    <property type="entry name" value="Spore Coat Polysaccharide Biosynthesis Protein SpsA, Chain A"/>
    <property type="match status" value="1"/>
</dbReference>
<protein>
    <submittedName>
        <fullName evidence="1">Glyco_tranf_GTA_type domain containing protein</fullName>
    </submittedName>
</protein>
<accession>A0A6J5N1A0</accession>